<dbReference type="GO" id="GO:0016758">
    <property type="term" value="F:hexosyltransferase activity"/>
    <property type="evidence" value="ECO:0007669"/>
    <property type="project" value="InterPro"/>
</dbReference>
<proteinExistence type="predicted"/>
<feature type="domain" description="Glycosyl transferase family 28 C-terminal" evidence="1">
    <location>
        <begin position="8"/>
        <end position="126"/>
    </location>
</feature>
<reference evidence="2" key="1">
    <citation type="submission" date="2018-05" db="EMBL/GenBank/DDBJ databases">
        <authorList>
            <person name="Lanie J.A."/>
            <person name="Ng W.-L."/>
            <person name="Kazmierczak K.M."/>
            <person name="Andrzejewski T.M."/>
            <person name="Davidsen T.M."/>
            <person name="Wayne K.J."/>
            <person name="Tettelin H."/>
            <person name="Glass J.I."/>
            <person name="Rusch D."/>
            <person name="Podicherti R."/>
            <person name="Tsui H.-C.T."/>
            <person name="Winkler M.E."/>
        </authorList>
    </citation>
    <scope>NUCLEOTIDE SEQUENCE</scope>
</reference>
<dbReference type="Gene3D" id="3.40.50.2000">
    <property type="entry name" value="Glycogen Phosphorylase B"/>
    <property type="match status" value="1"/>
</dbReference>
<feature type="non-terminal residue" evidence="2">
    <location>
        <position position="241"/>
    </location>
</feature>
<accession>A0A383CDH9</accession>
<feature type="non-terminal residue" evidence="2">
    <location>
        <position position="1"/>
    </location>
</feature>
<dbReference type="Gene3D" id="3.40.630.30">
    <property type="match status" value="1"/>
</dbReference>
<dbReference type="AlphaFoldDB" id="A0A383CDH9"/>
<dbReference type="InterPro" id="IPR016181">
    <property type="entry name" value="Acyl_CoA_acyltransferase"/>
</dbReference>
<evidence type="ECO:0000259" key="1">
    <source>
        <dbReference type="Pfam" id="PF04101"/>
    </source>
</evidence>
<dbReference type="InterPro" id="IPR007235">
    <property type="entry name" value="Glyco_trans_28_C"/>
</dbReference>
<dbReference type="EMBL" id="UINC01207874">
    <property type="protein sequence ID" value="SVE30160.1"/>
    <property type="molecule type" value="Genomic_DNA"/>
</dbReference>
<dbReference type="SUPFAM" id="SSF55729">
    <property type="entry name" value="Acyl-CoA N-acyltransferases (Nat)"/>
    <property type="match status" value="1"/>
</dbReference>
<sequence length="241" mass="27142">STPELVHLEVNVVLGKTNPNQASIERQVATCPNTNLYVQVKNIAELMVRADLALGAGGATTWERLCLGLPSIVTILSENQRKFSETLDKAGLQICLGNAKELSVSDLKFAVLKRLKTVESNRRQSEQCLEVVDGKGTGITKDMILKGIPVKQWEIRSASSADCEFYWHWVNDQDVRQSAFNSEPISWEDHQEWFKKKLNDPSTTLLLVESQLGPIGQVRFEKSERYFKIDFSIARQFRGMG</sequence>
<name>A0A383CDH9_9ZZZZ</name>
<organism evidence="2">
    <name type="scientific">marine metagenome</name>
    <dbReference type="NCBI Taxonomy" id="408172"/>
    <lineage>
        <taxon>unclassified sequences</taxon>
        <taxon>metagenomes</taxon>
        <taxon>ecological metagenomes</taxon>
    </lineage>
</organism>
<protein>
    <recommendedName>
        <fullName evidence="1">Glycosyl transferase family 28 C-terminal domain-containing protein</fullName>
    </recommendedName>
</protein>
<evidence type="ECO:0000313" key="2">
    <source>
        <dbReference type="EMBL" id="SVE30160.1"/>
    </source>
</evidence>
<gene>
    <name evidence="2" type="ORF">METZ01_LOCUS483014</name>
</gene>
<dbReference type="Pfam" id="PF04101">
    <property type="entry name" value="Glyco_tran_28_C"/>
    <property type="match status" value="1"/>
</dbReference>